<dbReference type="RefSeq" id="WP_063681878.1">
    <property type="nucleotide sequence ID" value="NZ_LSEF01000114.1"/>
</dbReference>
<keyword evidence="3 4" id="KW-0472">Membrane</keyword>
<feature type="transmembrane region" description="Helical" evidence="4">
    <location>
        <begin position="371"/>
        <end position="391"/>
    </location>
</feature>
<name>A0A176YM79_9BRAD</name>
<keyword evidence="2 4" id="KW-1133">Transmembrane helix</keyword>
<dbReference type="Pfam" id="PF07690">
    <property type="entry name" value="MFS_1"/>
    <property type="match status" value="1"/>
</dbReference>
<feature type="transmembrane region" description="Helical" evidence="4">
    <location>
        <begin position="342"/>
        <end position="365"/>
    </location>
</feature>
<keyword evidence="1 4" id="KW-0812">Transmembrane</keyword>
<dbReference type="AlphaFoldDB" id="A0A176YM79"/>
<feature type="transmembrane region" description="Helical" evidence="4">
    <location>
        <begin position="141"/>
        <end position="163"/>
    </location>
</feature>
<keyword evidence="7" id="KW-1185">Reference proteome</keyword>
<feature type="transmembrane region" description="Helical" evidence="4">
    <location>
        <begin position="17"/>
        <end position="35"/>
    </location>
</feature>
<evidence type="ECO:0000256" key="1">
    <source>
        <dbReference type="ARBA" id="ARBA00022692"/>
    </source>
</evidence>
<gene>
    <name evidence="6" type="ORF">AXW67_30420</name>
</gene>
<feature type="transmembrane region" description="Helical" evidence="4">
    <location>
        <begin position="307"/>
        <end position="330"/>
    </location>
</feature>
<dbReference type="PANTHER" id="PTHR11360">
    <property type="entry name" value="MONOCARBOXYLATE TRANSPORTER"/>
    <property type="match status" value="1"/>
</dbReference>
<evidence type="ECO:0000256" key="3">
    <source>
        <dbReference type="ARBA" id="ARBA00023136"/>
    </source>
</evidence>
<dbReference type="EMBL" id="LSEF01000114">
    <property type="protein sequence ID" value="OAF07253.1"/>
    <property type="molecule type" value="Genomic_DNA"/>
</dbReference>
<feature type="transmembrane region" description="Helical" evidence="4">
    <location>
        <begin position="175"/>
        <end position="194"/>
    </location>
</feature>
<comment type="caution">
    <text evidence="6">The sequence shown here is derived from an EMBL/GenBank/DDBJ whole genome shotgun (WGS) entry which is preliminary data.</text>
</comment>
<feature type="transmembrane region" description="Helical" evidence="4">
    <location>
        <begin position="220"/>
        <end position="243"/>
    </location>
</feature>
<feature type="transmembrane region" description="Helical" evidence="4">
    <location>
        <begin position="110"/>
        <end position="129"/>
    </location>
</feature>
<dbReference type="Gene3D" id="1.20.1250.20">
    <property type="entry name" value="MFS general substrate transporter like domains"/>
    <property type="match status" value="1"/>
</dbReference>
<sequence length="407" mass="42136">MNGETSSPGELWRGRNLVAGCLLGMMMSVSSIYFYTSGLFLKPLAAEFGWTRGMASLGPLIGILTIGLASPFAGRLVDKFGAYRMALLSAVGLALSFLLLGLATAGLLSFLLLTFLLSALGSATTPVSYGRMIVGNFPRRLGLVYGIVYCGPGVGALLFPSLVGPLLATYGWRGAYVGLAAITLGTLPVIALLLKDQAGLGTSDPNTARRDWGLYADRRFLLLAVVFLLASTGIFGTIVHFVPMLTDRGIAPAKAAGLAGLIGFAVIAGRLITGFLLDLVETNLLAAGIFLLSACGVLMLASGNSDLILPGTLAMGFTIGSEFDLALFLVGRRFPPAHFSTLFGGIYLAVSIGGGGGPILAGTMFDAAGNYLPWFGVAAGCLLLSSVLCLVGRFSVFKDNAVAHSTA</sequence>
<organism evidence="6 7">
    <name type="scientific">Bradyrhizobium neotropicale</name>
    <dbReference type="NCBI Taxonomy" id="1497615"/>
    <lineage>
        <taxon>Bacteria</taxon>
        <taxon>Pseudomonadati</taxon>
        <taxon>Pseudomonadota</taxon>
        <taxon>Alphaproteobacteria</taxon>
        <taxon>Hyphomicrobiales</taxon>
        <taxon>Nitrobacteraceae</taxon>
        <taxon>Bradyrhizobium</taxon>
    </lineage>
</organism>
<dbReference type="GO" id="GO:0022857">
    <property type="term" value="F:transmembrane transporter activity"/>
    <property type="evidence" value="ECO:0007669"/>
    <property type="project" value="InterPro"/>
</dbReference>
<feature type="transmembrane region" description="Helical" evidence="4">
    <location>
        <begin position="55"/>
        <end position="73"/>
    </location>
</feature>
<evidence type="ECO:0000313" key="7">
    <source>
        <dbReference type="Proteomes" id="UP000077173"/>
    </source>
</evidence>
<evidence type="ECO:0000256" key="4">
    <source>
        <dbReference type="SAM" id="Phobius"/>
    </source>
</evidence>
<dbReference type="Proteomes" id="UP000077173">
    <property type="component" value="Unassembled WGS sequence"/>
</dbReference>
<evidence type="ECO:0000256" key="2">
    <source>
        <dbReference type="ARBA" id="ARBA00022989"/>
    </source>
</evidence>
<feature type="transmembrane region" description="Helical" evidence="4">
    <location>
        <begin position="255"/>
        <end position="277"/>
    </location>
</feature>
<dbReference type="InterPro" id="IPR036259">
    <property type="entry name" value="MFS_trans_sf"/>
</dbReference>
<accession>A0A176YM79</accession>
<protein>
    <submittedName>
        <fullName evidence="6">MFS transporter</fullName>
    </submittedName>
</protein>
<dbReference type="PANTHER" id="PTHR11360:SF284">
    <property type="entry name" value="EG:103B4.3 PROTEIN-RELATED"/>
    <property type="match status" value="1"/>
</dbReference>
<proteinExistence type="predicted"/>
<dbReference type="PROSITE" id="PS50850">
    <property type="entry name" value="MFS"/>
    <property type="match status" value="1"/>
</dbReference>
<evidence type="ECO:0000313" key="6">
    <source>
        <dbReference type="EMBL" id="OAF07253.1"/>
    </source>
</evidence>
<dbReference type="InterPro" id="IPR011701">
    <property type="entry name" value="MFS"/>
</dbReference>
<feature type="transmembrane region" description="Helical" evidence="4">
    <location>
        <begin position="85"/>
        <end position="104"/>
    </location>
</feature>
<dbReference type="InterPro" id="IPR020846">
    <property type="entry name" value="MFS_dom"/>
</dbReference>
<dbReference type="SUPFAM" id="SSF103473">
    <property type="entry name" value="MFS general substrate transporter"/>
    <property type="match status" value="1"/>
</dbReference>
<dbReference type="InterPro" id="IPR050327">
    <property type="entry name" value="Proton-linked_MCT"/>
</dbReference>
<feature type="transmembrane region" description="Helical" evidence="4">
    <location>
        <begin position="284"/>
        <end position="301"/>
    </location>
</feature>
<feature type="domain" description="Major facilitator superfamily (MFS) profile" evidence="5">
    <location>
        <begin position="17"/>
        <end position="404"/>
    </location>
</feature>
<evidence type="ECO:0000259" key="5">
    <source>
        <dbReference type="PROSITE" id="PS50850"/>
    </source>
</evidence>
<reference evidence="6 7" key="1">
    <citation type="submission" date="2016-02" db="EMBL/GenBank/DDBJ databases">
        <title>Draft genome sequence of the strain BR 10247T Bradyrhizobium neotropicale isolated from nodules of Centrolobium paraense.</title>
        <authorList>
            <person name="Simoes-Araujo J.L."/>
            <person name="Barauna A.C."/>
            <person name="Silva K."/>
            <person name="Zilli J.E."/>
        </authorList>
    </citation>
    <scope>NUCLEOTIDE SEQUENCE [LARGE SCALE GENOMIC DNA]</scope>
    <source>
        <strain evidence="6 7">BR 10247</strain>
    </source>
</reference>